<feature type="signal peptide" evidence="1">
    <location>
        <begin position="1"/>
        <end position="18"/>
    </location>
</feature>
<evidence type="ECO:0000259" key="2">
    <source>
        <dbReference type="Pfam" id="PF22596"/>
    </source>
</evidence>
<dbReference type="InterPro" id="IPR054695">
    <property type="entry name" value="Pierisin-like_dom"/>
</dbReference>
<sequence>MQPYLLAALLALRAVAAPQSTAEQADGDLVVDDGVELDINFIDDPIFEILSNYTILPSDPNAEVAEIRERPPPPKTITAEAASKMKSPGGGKDGLFYRGDSRPPDVIFKEGFSPQGSNKDLQNHLNFGGNSGLVSVSRSPQAAERYAFGRSADGATKGYVYVLNGQGLPDGYWVPGIYPPDKNPAVARNREFAAVDKLQGSSISHAYEVTKDKPSSRSTKIKNDNYAFKKSPSCFGFLGKRATCDPAKYKPEATTARRVRAKVSAKFRAGARAGGAVAFSVLSPYAHDVLDMVKSWDNPIGHAVSWFDNTITSIQEAIGGPQVPEIYGNTLKLRFICWMRGEQRWKNDVDRACDRLRESQKPKPNPPTPEEKRVKTINNLLSTCEKLEDPSAKLPTEDMKNELLDRCEVFRQLSEDVTNDVDPDWTYEGDVDIPPPAEAQTGIYIDENGVEHPIPW</sequence>
<dbReference type="Proteomes" id="UP000076863">
    <property type="component" value="Unassembled WGS sequence"/>
</dbReference>
<feature type="domain" description="Pierisin-like" evidence="2">
    <location>
        <begin position="97"/>
        <end position="225"/>
    </location>
</feature>
<evidence type="ECO:0000256" key="1">
    <source>
        <dbReference type="SAM" id="SignalP"/>
    </source>
</evidence>
<accession>A0A166X5F0</accession>
<dbReference type="AlphaFoldDB" id="A0A166X5F0"/>
<dbReference type="Gene3D" id="3.90.210.10">
    <property type="entry name" value="Heat-Labile Enterotoxin, subunit A"/>
    <property type="match status" value="1"/>
</dbReference>
<evidence type="ECO:0000313" key="3">
    <source>
        <dbReference type="EMBL" id="OAA35448.1"/>
    </source>
</evidence>
<name>A0A166X5F0_9HYPO</name>
<protein>
    <submittedName>
        <fullName evidence="3">Heat-labile enterotoxin IIA, A chain</fullName>
    </submittedName>
</protein>
<keyword evidence="4" id="KW-1185">Reference proteome</keyword>
<dbReference type="Pfam" id="PF22596">
    <property type="entry name" value="Scabin-like"/>
    <property type="match status" value="1"/>
</dbReference>
<feature type="chain" id="PRO_5007882141" evidence="1">
    <location>
        <begin position="19"/>
        <end position="456"/>
    </location>
</feature>
<keyword evidence="1" id="KW-0732">Signal</keyword>
<dbReference type="EMBL" id="AZHA01000042">
    <property type="protein sequence ID" value="OAA35448.1"/>
    <property type="molecule type" value="Genomic_DNA"/>
</dbReference>
<proteinExistence type="predicted"/>
<dbReference type="SUPFAM" id="SSF56399">
    <property type="entry name" value="ADP-ribosylation"/>
    <property type="match status" value="1"/>
</dbReference>
<reference evidence="3 4" key="1">
    <citation type="journal article" date="2016" name="Genome Biol. Evol.">
        <title>Divergent and convergent evolution of fungal pathogenicity.</title>
        <authorList>
            <person name="Shang Y."/>
            <person name="Xiao G."/>
            <person name="Zheng P."/>
            <person name="Cen K."/>
            <person name="Zhan S."/>
            <person name="Wang C."/>
        </authorList>
    </citation>
    <scope>NUCLEOTIDE SEQUENCE [LARGE SCALE GENOMIC DNA]</scope>
    <source>
        <strain evidence="3 4">RCEF 3172</strain>
    </source>
</reference>
<dbReference type="OrthoDB" id="4868762at2759"/>
<evidence type="ECO:0000313" key="4">
    <source>
        <dbReference type="Proteomes" id="UP000076863"/>
    </source>
</evidence>
<gene>
    <name evidence="3" type="ORF">BBO_08672</name>
</gene>
<comment type="caution">
    <text evidence="3">The sequence shown here is derived from an EMBL/GenBank/DDBJ whole genome shotgun (WGS) entry which is preliminary data.</text>
</comment>
<organism evidence="3 4">
    <name type="scientific">Beauveria brongniartii RCEF 3172</name>
    <dbReference type="NCBI Taxonomy" id="1081107"/>
    <lineage>
        <taxon>Eukaryota</taxon>
        <taxon>Fungi</taxon>
        <taxon>Dikarya</taxon>
        <taxon>Ascomycota</taxon>
        <taxon>Pezizomycotina</taxon>
        <taxon>Sordariomycetes</taxon>
        <taxon>Hypocreomycetidae</taxon>
        <taxon>Hypocreales</taxon>
        <taxon>Cordycipitaceae</taxon>
        <taxon>Beauveria</taxon>
        <taxon>Beauveria brongniartii</taxon>
    </lineage>
</organism>